<feature type="compositionally biased region" description="Basic and acidic residues" evidence="1">
    <location>
        <begin position="96"/>
        <end position="109"/>
    </location>
</feature>
<accession>A0A9X0A7J4</accession>
<protein>
    <submittedName>
        <fullName evidence="2">Uncharacterized protein</fullName>
    </submittedName>
</protein>
<organism evidence="2 3">
    <name type="scientific">Desmophyllum pertusum</name>
    <dbReference type="NCBI Taxonomy" id="174260"/>
    <lineage>
        <taxon>Eukaryota</taxon>
        <taxon>Metazoa</taxon>
        <taxon>Cnidaria</taxon>
        <taxon>Anthozoa</taxon>
        <taxon>Hexacorallia</taxon>
        <taxon>Scleractinia</taxon>
        <taxon>Caryophylliina</taxon>
        <taxon>Caryophylliidae</taxon>
        <taxon>Desmophyllum</taxon>
    </lineage>
</organism>
<feature type="region of interest" description="Disordered" evidence="1">
    <location>
        <begin position="1"/>
        <end position="80"/>
    </location>
</feature>
<sequence>MKIVKSCKRKAKDQPKASQTKKRNLTPLAMLVQAECPSLFDTDSDKKDSNFEISSDDDSHTTSESSKSINVIPPTPDKLRPAIVKRRIIEEENLNDEKKLVEENDKGKGEEDEDEGSDDEDENEDLQDDEDEVLEYDTGNKEWEALAVREFYKGRPKGFRHQLLKHFYEHLQDLGGGANKERQACIHTQNVHKLLDQLDSKNDTISCIIEDGGMHMWRKWGKPILEQNKMRPGTVKSYFCVFQCGFWYVKG</sequence>
<feature type="compositionally biased region" description="Basic residues" evidence="1">
    <location>
        <begin position="1"/>
        <end position="11"/>
    </location>
</feature>
<proteinExistence type="predicted"/>
<dbReference type="EMBL" id="MU825396">
    <property type="protein sequence ID" value="KAJ7394613.1"/>
    <property type="molecule type" value="Genomic_DNA"/>
</dbReference>
<gene>
    <name evidence="2" type="ORF">OS493_000431</name>
</gene>
<evidence type="ECO:0000313" key="2">
    <source>
        <dbReference type="EMBL" id="KAJ7394613.1"/>
    </source>
</evidence>
<dbReference type="AlphaFoldDB" id="A0A9X0A7J4"/>
<keyword evidence="3" id="KW-1185">Reference proteome</keyword>
<dbReference type="Proteomes" id="UP001163046">
    <property type="component" value="Unassembled WGS sequence"/>
</dbReference>
<evidence type="ECO:0000313" key="3">
    <source>
        <dbReference type="Proteomes" id="UP001163046"/>
    </source>
</evidence>
<feature type="region of interest" description="Disordered" evidence="1">
    <location>
        <begin position="96"/>
        <end position="136"/>
    </location>
</feature>
<evidence type="ECO:0000256" key="1">
    <source>
        <dbReference type="SAM" id="MobiDB-lite"/>
    </source>
</evidence>
<name>A0A9X0A7J4_9CNID</name>
<comment type="caution">
    <text evidence="2">The sequence shown here is derived from an EMBL/GenBank/DDBJ whole genome shotgun (WGS) entry which is preliminary data.</text>
</comment>
<feature type="compositionally biased region" description="Acidic residues" evidence="1">
    <location>
        <begin position="110"/>
        <end position="135"/>
    </location>
</feature>
<reference evidence="2" key="1">
    <citation type="submission" date="2023-01" db="EMBL/GenBank/DDBJ databases">
        <title>Genome assembly of the deep-sea coral Lophelia pertusa.</title>
        <authorList>
            <person name="Herrera S."/>
            <person name="Cordes E."/>
        </authorList>
    </citation>
    <scope>NUCLEOTIDE SEQUENCE</scope>
    <source>
        <strain evidence="2">USNM1676648</strain>
        <tissue evidence="2">Polyp</tissue>
    </source>
</reference>